<dbReference type="PANTHER" id="PTHR35546:SF110">
    <property type="entry name" value="F-BOX DOMAIN-CONTAINING PROTEIN"/>
    <property type="match status" value="1"/>
</dbReference>
<protein>
    <submittedName>
        <fullName evidence="3">Uncharacterized protein</fullName>
    </submittedName>
</protein>
<dbReference type="AlphaFoldDB" id="A0A3B6SIT5"/>
<dbReference type="Proteomes" id="UP000019116">
    <property type="component" value="Chromosome 7B"/>
</dbReference>
<dbReference type="InterPro" id="IPR001810">
    <property type="entry name" value="F-box_dom"/>
</dbReference>
<reference evidence="3" key="1">
    <citation type="submission" date="2018-08" db="EMBL/GenBank/DDBJ databases">
        <authorList>
            <person name="Rossello M."/>
        </authorList>
    </citation>
    <scope>NUCLEOTIDE SEQUENCE [LARGE SCALE GENOMIC DNA]</scope>
    <source>
        <strain evidence="3">cv. Chinese Spring</strain>
    </source>
</reference>
<dbReference type="KEGG" id="taes:123161670"/>
<reference evidence="3" key="2">
    <citation type="submission" date="2018-10" db="UniProtKB">
        <authorList>
            <consortium name="EnsemblPlants"/>
        </authorList>
    </citation>
    <scope>IDENTIFICATION</scope>
</reference>
<feature type="domain" description="F-box protein At3g26010-like beta-propeller" evidence="2">
    <location>
        <begin position="113"/>
        <end position="376"/>
    </location>
</feature>
<dbReference type="InterPro" id="IPR055290">
    <property type="entry name" value="At3g26010-like"/>
</dbReference>
<evidence type="ECO:0000313" key="4">
    <source>
        <dbReference type="Proteomes" id="UP000019116"/>
    </source>
</evidence>
<keyword evidence="4" id="KW-1185">Reference proteome</keyword>
<dbReference type="PANTHER" id="PTHR35546">
    <property type="entry name" value="F-BOX PROTEIN INTERACTION DOMAIN PROTEIN-RELATED"/>
    <property type="match status" value="1"/>
</dbReference>
<evidence type="ECO:0000259" key="2">
    <source>
        <dbReference type="Pfam" id="PF24750"/>
    </source>
</evidence>
<dbReference type="Gramene" id="TraesLDM7B03G04223400.1">
    <property type="protein sequence ID" value="TraesLDM7B03G04223400.1"/>
    <property type="gene ID" value="TraesLDM7B03G04223400"/>
</dbReference>
<evidence type="ECO:0000313" key="3">
    <source>
        <dbReference type="EnsemblPlants" id="TraesCS7B02G371600.1"/>
    </source>
</evidence>
<dbReference type="Gramene" id="TraesCS7B02G371600.1">
    <property type="protein sequence ID" value="TraesCS7B02G371600.1"/>
    <property type="gene ID" value="TraesCS7B02G371600"/>
</dbReference>
<dbReference type="STRING" id="4565.A0A3B6SIT5"/>
<sequence length="406" mass="47237">MSIRSDRYRRWERRARTRSHDGDTPIERLNDDVLVEIISRVPSRQRWRCKRVCRRWLRLARTLPQSLAGFFYTSSNKERFPETALHFFNVSGGQGGRPFIYPSFAFLPSRRRLDLLDCCNGLVLCRWYGVSAPDDDDDGFRYVVCNPATEEWVALPDIDIPNSCKAIKEYRVRLGFDPATSSHFHVFVLSWGGRHRLGVDVYSSETGTWVYNEVRLGGDVNLFHHLKGTVFLNGRLHFHTLDYHVYDDSGRWVGRGVPSIAAVDTDGETWSDFGFPRHLQRDLGMEDDGFIQLSQGRLHYANITQRNTGIKTVVYVLEDYDRREWVLKHTVKLSDMFDSKDYGIGFDWVAIHPECNVIFFTLWSGNQFMCYNMDTGRTSQIRTLEDGRSPYLSYVPFYSELQCLRS</sequence>
<dbReference type="Gramene" id="TraesCS7B03G1001100.1">
    <property type="protein sequence ID" value="TraesCS7B03G1001100.1.CDS"/>
    <property type="gene ID" value="TraesCS7B03G1001100"/>
</dbReference>
<dbReference type="InterPro" id="IPR036047">
    <property type="entry name" value="F-box-like_dom_sf"/>
</dbReference>
<proteinExistence type="predicted"/>
<dbReference type="Pfam" id="PF24750">
    <property type="entry name" value="b-prop_At3g26010-like"/>
    <property type="match status" value="1"/>
</dbReference>
<dbReference type="Gramene" id="TraesMAC7B03G04214130.1">
    <property type="protein sequence ID" value="TraesMAC7B03G04214130.1"/>
    <property type="gene ID" value="TraesMAC7B03G04214130"/>
</dbReference>
<organism evidence="3">
    <name type="scientific">Triticum aestivum</name>
    <name type="common">Wheat</name>
    <dbReference type="NCBI Taxonomy" id="4565"/>
    <lineage>
        <taxon>Eukaryota</taxon>
        <taxon>Viridiplantae</taxon>
        <taxon>Streptophyta</taxon>
        <taxon>Embryophyta</taxon>
        <taxon>Tracheophyta</taxon>
        <taxon>Spermatophyta</taxon>
        <taxon>Magnoliopsida</taxon>
        <taxon>Liliopsida</taxon>
        <taxon>Poales</taxon>
        <taxon>Poaceae</taxon>
        <taxon>BOP clade</taxon>
        <taxon>Pooideae</taxon>
        <taxon>Triticodae</taxon>
        <taxon>Triticeae</taxon>
        <taxon>Triticinae</taxon>
        <taxon>Triticum</taxon>
    </lineage>
</organism>
<dbReference type="EnsemblPlants" id="TraesCS7B02G371600.1">
    <property type="protein sequence ID" value="TraesCS7B02G371600.1"/>
    <property type="gene ID" value="TraesCS7B02G371600"/>
</dbReference>
<dbReference type="Pfam" id="PF00646">
    <property type="entry name" value="F-box"/>
    <property type="match status" value="1"/>
</dbReference>
<dbReference type="RefSeq" id="XP_044435421.1">
    <property type="nucleotide sequence ID" value="XM_044579486.1"/>
</dbReference>
<dbReference type="SUPFAM" id="SSF81383">
    <property type="entry name" value="F-box domain"/>
    <property type="match status" value="1"/>
</dbReference>
<evidence type="ECO:0000259" key="1">
    <source>
        <dbReference type="Pfam" id="PF00646"/>
    </source>
</evidence>
<dbReference type="InterPro" id="IPR056592">
    <property type="entry name" value="Beta-prop_At3g26010-like"/>
</dbReference>
<gene>
    <name evidence="3" type="primary">LOC123161670</name>
</gene>
<dbReference type="GeneID" id="123161670"/>
<dbReference type="OMA" id="RWRCKRV"/>
<name>A0A3B6SIT5_WHEAT</name>
<feature type="domain" description="F-box" evidence="1">
    <location>
        <begin position="26"/>
        <end position="63"/>
    </location>
</feature>
<dbReference type="OrthoDB" id="685056at2759"/>
<dbReference type="RefSeq" id="XP_044435420.1">
    <property type="nucleotide sequence ID" value="XM_044579485.1"/>
</dbReference>
<accession>A0A3B6SIT5</accession>
<dbReference type="Gene3D" id="1.20.1280.50">
    <property type="match status" value="1"/>
</dbReference>